<keyword evidence="3" id="KW-1185">Reference proteome</keyword>
<dbReference type="CDD" id="cd10977">
    <property type="entry name" value="CE4_PuuE_SpCDA1"/>
    <property type="match status" value="1"/>
</dbReference>
<dbReference type="Proteomes" id="UP001597337">
    <property type="component" value="Unassembled WGS sequence"/>
</dbReference>
<dbReference type="PANTHER" id="PTHR43123:SF1">
    <property type="entry name" value="POLYSACCHARIDE DEACETYLASE-RELATED"/>
    <property type="match status" value="1"/>
</dbReference>
<reference evidence="3" key="1">
    <citation type="journal article" date="2019" name="Int. J. Syst. Evol. Microbiol.">
        <title>The Global Catalogue of Microorganisms (GCM) 10K type strain sequencing project: providing services to taxonomists for standard genome sequencing and annotation.</title>
        <authorList>
            <consortium name="The Broad Institute Genomics Platform"/>
            <consortium name="The Broad Institute Genome Sequencing Center for Infectious Disease"/>
            <person name="Wu L."/>
            <person name="Ma J."/>
        </authorList>
    </citation>
    <scope>NUCLEOTIDE SEQUENCE [LARGE SCALE GENOMIC DNA]</scope>
    <source>
        <strain evidence="3">KACC 12597</strain>
    </source>
</reference>
<evidence type="ECO:0000259" key="1">
    <source>
        <dbReference type="PROSITE" id="PS51677"/>
    </source>
</evidence>
<dbReference type="RefSeq" id="WP_386022822.1">
    <property type="nucleotide sequence ID" value="NZ_JBHUHX010000004.1"/>
</dbReference>
<comment type="caution">
    <text evidence="2">The sequence shown here is derived from an EMBL/GenBank/DDBJ whole genome shotgun (WGS) entry which is preliminary data.</text>
</comment>
<protein>
    <submittedName>
        <fullName evidence="2">Polysaccharide deacetylase family protein</fullName>
    </submittedName>
</protein>
<dbReference type="InterPro" id="IPR011330">
    <property type="entry name" value="Glyco_hydro/deAcase_b/a-brl"/>
</dbReference>
<name>A0ABW4Y3S3_9GAMM</name>
<accession>A0ABW4Y3S3</accession>
<dbReference type="EMBL" id="JBHUHX010000004">
    <property type="protein sequence ID" value="MFD2110745.1"/>
    <property type="molecule type" value="Genomic_DNA"/>
</dbReference>
<sequence>MDAWHPRDLQGYGRHPPHPHWPCGARLALQCVVNVEEGAERTLLNGDDGSEDYLSELSGIRRRFGERHYSAEGLHDYGARVGFWRLLRLFDARKIPFTAFACGRALELNPEIGAALGELGHEVAGHGYRWIDYRDVDAATEREHIAHTCRIIAETCGQRPVGWYGGRVSPNTRRLLVEHGGFLYDSDAYDDERPYWLTERGQSHLIVPYSLVTNDIRYLLSPGCATGDDFFILLRDAFDTMRAEGRERPAMMSVGLHSRISGHPARARGLARFLDYAAGFDDIWFCRRREIAEHWVAHFGQPTAKRSTAS</sequence>
<dbReference type="Pfam" id="PF01522">
    <property type="entry name" value="Polysacc_deac_1"/>
    <property type="match status" value="1"/>
</dbReference>
<dbReference type="PROSITE" id="PS51677">
    <property type="entry name" value="NODB"/>
    <property type="match status" value="1"/>
</dbReference>
<feature type="domain" description="NodB homology" evidence="1">
    <location>
        <begin position="69"/>
        <end position="286"/>
    </location>
</feature>
<dbReference type="Gene3D" id="3.20.20.370">
    <property type="entry name" value="Glycoside hydrolase/deacetylase"/>
    <property type="match status" value="1"/>
</dbReference>
<dbReference type="PANTHER" id="PTHR43123">
    <property type="entry name" value="POLYSACCHARIDE DEACETYLASE-RELATED"/>
    <property type="match status" value="1"/>
</dbReference>
<evidence type="ECO:0000313" key="3">
    <source>
        <dbReference type="Proteomes" id="UP001597337"/>
    </source>
</evidence>
<evidence type="ECO:0000313" key="2">
    <source>
        <dbReference type="EMBL" id="MFD2110745.1"/>
    </source>
</evidence>
<dbReference type="InterPro" id="IPR002509">
    <property type="entry name" value="NODB_dom"/>
</dbReference>
<proteinExistence type="predicted"/>
<organism evidence="2 3">
    <name type="scientific">Thiorhodococcus fuscus</name>
    <dbReference type="NCBI Taxonomy" id="527200"/>
    <lineage>
        <taxon>Bacteria</taxon>
        <taxon>Pseudomonadati</taxon>
        <taxon>Pseudomonadota</taxon>
        <taxon>Gammaproteobacteria</taxon>
        <taxon>Chromatiales</taxon>
        <taxon>Chromatiaceae</taxon>
        <taxon>Thiorhodococcus</taxon>
    </lineage>
</organism>
<dbReference type="SUPFAM" id="SSF88713">
    <property type="entry name" value="Glycoside hydrolase/deacetylase"/>
    <property type="match status" value="1"/>
</dbReference>
<gene>
    <name evidence="2" type="ORF">ACFSJC_02680</name>
</gene>
<dbReference type="InterPro" id="IPR017625">
    <property type="entry name" value="PuuE"/>
</dbReference>